<feature type="region of interest" description="Disordered" evidence="1">
    <location>
        <begin position="361"/>
        <end position="414"/>
    </location>
</feature>
<dbReference type="SUPFAM" id="SSF52047">
    <property type="entry name" value="RNI-like"/>
    <property type="match status" value="1"/>
</dbReference>
<reference evidence="2" key="1">
    <citation type="submission" date="2023-08" db="EMBL/GenBank/DDBJ databases">
        <authorList>
            <person name="Chen Y."/>
            <person name="Shah S."/>
            <person name="Dougan E. K."/>
            <person name="Thang M."/>
            <person name="Chan C."/>
        </authorList>
    </citation>
    <scope>NUCLEOTIDE SEQUENCE</scope>
</reference>
<keyword evidence="3" id="KW-1185">Reference proteome</keyword>
<proteinExistence type="predicted"/>
<feature type="non-terminal residue" evidence="2">
    <location>
        <position position="586"/>
    </location>
</feature>
<feature type="region of interest" description="Disordered" evidence="1">
    <location>
        <begin position="514"/>
        <end position="568"/>
    </location>
</feature>
<evidence type="ECO:0000256" key="1">
    <source>
        <dbReference type="SAM" id="MobiDB-lite"/>
    </source>
</evidence>
<accession>A0AA36I951</accession>
<evidence type="ECO:0000313" key="3">
    <source>
        <dbReference type="Proteomes" id="UP001178507"/>
    </source>
</evidence>
<comment type="caution">
    <text evidence="2">The sequence shown here is derived from an EMBL/GenBank/DDBJ whole genome shotgun (WGS) entry which is preliminary data.</text>
</comment>
<dbReference type="AlphaFoldDB" id="A0AA36I951"/>
<gene>
    <name evidence="2" type="ORF">EVOR1521_LOCUS9858</name>
</gene>
<feature type="compositionally biased region" description="Pro residues" evidence="1">
    <location>
        <begin position="516"/>
        <end position="527"/>
    </location>
</feature>
<protein>
    <submittedName>
        <fullName evidence="2">Uncharacterized protein</fullName>
    </submittedName>
</protein>
<organism evidence="2 3">
    <name type="scientific">Effrenium voratum</name>
    <dbReference type="NCBI Taxonomy" id="2562239"/>
    <lineage>
        <taxon>Eukaryota</taxon>
        <taxon>Sar</taxon>
        <taxon>Alveolata</taxon>
        <taxon>Dinophyceae</taxon>
        <taxon>Suessiales</taxon>
        <taxon>Symbiodiniaceae</taxon>
        <taxon>Effrenium</taxon>
    </lineage>
</organism>
<sequence length="586" mass="63324">MVREPDSHARMQSPSHSRSPKLAKSRAHGRCGDLCSSMFLYCFKLGCPPDPIVLRELAQDAALSLDLRLAKTLISAVCATLRGQPPGIRQIILRDGMHCFGHDAAYRKQAAAAAKTQGSALHTAPLRLLMTALAVFLTAQGHRVEVLDLAGLPLGKELTSLLGPIAATLGQCRARNLQWLNLSGCGVGDRGLALLLPWLCSAPQLSALLLAQNRLSDTRLLDRFLRARGQLCGSHGAAPLQLLDLSQNHLLVTRHAEYGALGASGVPAKAERTGVLVQLISRALAAGLPLEVLRLQHLQLKDSDLIPLLRFLHAEAGKVPSGNGIWTLRHIELSGNSVSSQVQQDISDAIALLQFLHSQERPSLGSRKREPEQAPALQKACSEPCESPDRAHDVVDTLSDSECTRDPRGSRGSVLNRRQDVQSFKLDAACLQEAKRCTAQLEHTFVDEVTAPTSTAHSLGVRQVLLDLLQGNNDWARAKAEANFTSTDSPEFMDDSIRASHTTGLSDAFFLDLPALPSPEPPEPPEPSASEAETPKGPEFGALDELGARLGSASQLPLETWPTGPLQDMHREAINDLCGRRLNWLE</sequence>
<dbReference type="Gene3D" id="3.80.10.10">
    <property type="entry name" value="Ribonuclease Inhibitor"/>
    <property type="match status" value="1"/>
</dbReference>
<dbReference type="EMBL" id="CAUJNA010000910">
    <property type="protein sequence ID" value="CAJ1382496.1"/>
    <property type="molecule type" value="Genomic_DNA"/>
</dbReference>
<name>A0AA36I951_9DINO</name>
<dbReference type="Proteomes" id="UP001178507">
    <property type="component" value="Unassembled WGS sequence"/>
</dbReference>
<evidence type="ECO:0000313" key="2">
    <source>
        <dbReference type="EMBL" id="CAJ1382496.1"/>
    </source>
</evidence>
<feature type="region of interest" description="Disordered" evidence="1">
    <location>
        <begin position="1"/>
        <end position="24"/>
    </location>
</feature>
<dbReference type="InterPro" id="IPR032675">
    <property type="entry name" value="LRR_dom_sf"/>
</dbReference>